<organism evidence="1 2">
    <name type="scientific">Vigna angularis var. angularis</name>
    <dbReference type="NCBI Taxonomy" id="157739"/>
    <lineage>
        <taxon>Eukaryota</taxon>
        <taxon>Viridiplantae</taxon>
        <taxon>Streptophyta</taxon>
        <taxon>Embryophyta</taxon>
        <taxon>Tracheophyta</taxon>
        <taxon>Spermatophyta</taxon>
        <taxon>Magnoliopsida</taxon>
        <taxon>eudicotyledons</taxon>
        <taxon>Gunneridae</taxon>
        <taxon>Pentapetalae</taxon>
        <taxon>rosids</taxon>
        <taxon>fabids</taxon>
        <taxon>Fabales</taxon>
        <taxon>Fabaceae</taxon>
        <taxon>Papilionoideae</taxon>
        <taxon>50 kb inversion clade</taxon>
        <taxon>NPAAA clade</taxon>
        <taxon>indigoferoid/millettioid clade</taxon>
        <taxon>Phaseoleae</taxon>
        <taxon>Vigna</taxon>
    </lineage>
</organism>
<gene>
    <name evidence="1" type="primary">Vigan.09G082900</name>
    <name evidence="1" type="ORF">VIGAN_09082900</name>
</gene>
<proteinExistence type="predicted"/>
<evidence type="ECO:0000313" key="1">
    <source>
        <dbReference type="EMBL" id="BAT97396.1"/>
    </source>
</evidence>
<protein>
    <submittedName>
        <fullName evidence="1">Uncharacterized protein</fullName>
    </submittedName>
</protein>
<reference evidence="1 2" key="1">
    <citation type="journal article" date="2015" name="Sci. Rep.">
        <title>The power of single molecule real-time sequencing technology in the de novo assembly of a eukaryotic genome.</title>
        <authorList>
            <person name="Sakai H."/>
            <person name="Naito K."/>
            <person name="Ogiso-Tanaka E."/>
            <person name="Takahashi Y."/>
            <person name="Iseki K."/>
            <person name="Muto C."/>
            <person name="Satou K."/>
            <person name="Teruya K."/>
            <person name="Shiroma A."/>
            <person name="Shimoji M."/>
            <person name="Hirano T."/>
            <person name="Itoh T."/>
            <person name="Kaga A."/>
            <person name="Tomooka N."/>
        </authorList>
    </citation>
    <scope>NUCLEOTIDE SEQUENCE [LARGE SCALE GENOMIC DNA]</scope>
    <source>
        <strain evidence="2">cv. Shumari</strain>
    </source>
</reference>
<evidence type="ECO:0000313" key="2">
    <source>
        <dbReference type="Proteomes" id="UP000291084"/>
    </source>
</evidence>
<sequence length="119" mass="12903">MATTKEKSSSLGACHMKREFVSQNVSNLETTPAKGPQASRRLTLQAKCCEYEKGMQTEPIIGIATKETLMVQTGQALTPISDKADQEKGNPTVLLVLIVSIQINIMQQSKVASKLQLLG</sequence>
<dbReference type="AlphaFoldDB" id="A0A0S3SX29"/>
<keyword evidence="2" id="KW-1185">Reference proteome</keyword>
<name>A0A0S3SX29_PHAAN</name>
<dbReference type="EMBL" id="AP015042">
    <property type="protein sequence ID" value="BAT97396.1"/>
    <property type="molecule type" value="Genomic_DNA"/>
</dbReference>
<dbReference type="Proteomes" id="UP000291084">
    <property type="component" value="Chromosome 9"/>
</dbReference>
<accession>A0A0S3SX29</accession>